<evidence type="ECO:0000256" key="7">
    <source>
        <dbReference type="ARBA" id="ARBA00023136"/>
    </source>
</evidence>
<dbReference type="GO" id="GO:0009306">
    <property type="term" value="P:protein secretion"/>
    <property type="evidence" value="ECO:0007669"/>
    <property type="project" value="InterPro"/>
</dbReference>
<dbReference type="NCBIfam" id="TIGR01403">
    <property type="entry name" value="fliQ_rel_III"/>
    <property type="match status" value="1"/>
</dbReference>
<dbReference type="RefSeq" id="WP_006480854.1">
    <property type="nucleotide sequence ID" value="NZ_CADEQQ010000002.1"/>
</dbReference>
<dbReference type="GO" id="GO:0005886">
    <property type="term" value="C:plasma membrane"/>
    <property type="evidence" value="ECO:0007669"/>
    <property type="project" value="UniProtKB-SubCell"/>
</dbReference>
<dbReference type="PANTHER" id="PTHR34040:SF7">
    <property type="entry name" value="SURFACE PRESENTATION OF ANTIGENS PROTEIN SPAQ"/>
    <property type="match status" value="1"/>
</dbReference>
<keyword evidence="3" id="KW-1003">Cell membrane</keyword>
<comment type="similarity">
    <text evidence="2">Belongs to the FliQ/MopD/SpaQ family.</text>
</comment>
<keyword evidence="5" id="KW-1133">Transmembrane helix</keyword>
<dbReference type="AlphaFoldDB" id="A0A087NXP8"/>
<organism evidence="8 9">
    <name type="scientific">Burkholderia pyrrocinia</name>
    <name type="common">Pseudomonas pyrrocinia</name>
    <dbReference type="NCBI Taxonomy" id="60550"/>
    <lineage>
        <taxon>Bacteria</taxon>
        <taxon>Pseudomonadati</taxon>
        <taxon>Pseudomonadota</taxon>
        <taxon>Betaproteobacteria</taxon>
        <taxon>Burkholderiales</taxon>
        <taxon>Burkholderiaceae</taxon>
        <taxon>Burkholderia</taxon>
        <taxon>Burkholderia cepacia complex</taxon>
    </lineage>
</organism>
<dbReference type="InterPro" id="IPR002191">
    <property type="entry name" value="Bac_export_3"/>
</dbReference>
<dbReference type="GeneID" id="300975490"/>
<dbReference type="OrthoDB" id="8929709at2"/>
<dbReference type="PIRSF" id="PIRSF004669">
    <property type="entry name" value="FliQ"/>
    <property type="match status" value="1"/>
</dbReference>
<evidence type="ECO:0000256" key="4">
    <source>
        <dbReference type="ARBA" id="ARBA00022692"/>
    </source>
</evidence>
<dbReference type="Proteomes" id="UP000247755">
    <property type="component" value="Unassembled WGS sequence"/>
</dbReference>
<gene>
    <name evidence="8" type="ORF">NA66_102295</name>
</gene>
<sequence>MTSSTILDLTRQALMLVLLLSLPIVLIATVTGLVVAILQAVTQVQDANIGIAVRLIAVMVALVLLSGWLGGEVLRFAQQALERMFVSSTGVL</sequence>
<dbReference type="KEGG" id="bpyr:ABD05_25435"/>
<keyword evidence="6" id="KW-0843">Virulence</keyword>
<dbReference type="PRINTS" id="PR00952">
    <property type="entry name" value="TYPE3IMQPROT"/>
</dbReference>
<keyword evidence="7" id="KW-0472">Membrane</keyword>
<dbReference type="InterPro" id="IPR006306">
    <property type="entry name" value="T3SS_HrpO"/>
</dbReference>
<dbReference type="PANTHER" id="PTHR34040">
    <property type="entry name" value="FLAGELLAR BIOSYNTHETIC PROTEIN FLIQ"/>
    <property type="match status" value="1"/>
</dbReference>
<protein>
    <submittedName>
        <fullName evidence="8">Type III secretion protein S</fullName>
    </submittedName>
</protein>
<dbReference type="EMBL" id="QJJY01000022">
    <property type="protein sequence ID" value="PXX26999.1"/>
    <property type="molecule type" value="Genomic_DNA"/>
</dbReference>
<comment type="caution">
    <text evidence="8">The sequence shown here is derived from an EMBL/GenBank/DDBJ whole genome shotgun (WGS) entry which is preliminary data.</text>
</comment>
<evidence type="ECO:0000256" key="3">
    <source>
        <dbReference type="ARBA" id="ARBA00022475"/>
    </source>
</evidence>
<evidence type="ECO:0000313" key="9">
    <source>
        <dbReference type="Proteomes" id="UP000247755"/>
    </source>
</evidence>
<reference evidence="8 9" key="1">
    <citation type="submission" date="2018-05" db="EMBL/GenBank/DDBJ databases">
        <title>Comparative genomics of bacterial root endophytes of switchgrass collected from native prairies over two seasons.</title>
        <authorList>
            <person name="Tang Y."/>
        </authorList>
    </citation>
    <scope>NUCLEOTIDE SEQUENCE [LARGE SCALE GENOMIC DNA]</scope>
    <source>
        <strain evidence="8 9">NFIX32</strain>
    </source>
</reference>
<proteinExistence type="inferred from homology"/>
<evidence type="ECO:0000256" key="6">
    <source>
        <dbReference type="ARBA" id="ARBA00023026"/>
    </source>
</evidence>
<dbReference type="Pfam" id="PF01313">
    <property type="entry name" value="Bac_export_3"/>
    <property type="match status" value="1"/>
</dbReference>
<keyword evidence="4" id="KW-0812">Transmembrane</keyword>
<evidence type="ECO:0000313" key="8">
    <source>
        <dbReference type="EMBL" id="PXX26999.1"/>
    </source>
</evidence>
<comment type="subcellular location">
    <subcellularLocation>
        <location evidence="1">Cell membrane</location>
        <topology evidence="1">Multi-pass membrane protein</topology>
    </subcellularLocation>
</comment>
<evidence type="ECO:0000256" key="2">
    <source>
        <dbReference type="ARBA" id="ARBA00006156"/>
    </source>
</evidence>
<accession>A0A087NXP8</accession>
<evidence type="ECO:0000256" key="5">
    <source>
        <dbReference type="ARBA" id="ARBA00022989"/>
    </source>
</evidence>
<name>A0A087NXP8_BURPY</name>
<evidence type="ECO:0000256" key="1">
    <source>
        <dbReference type="ARBA" id="ARBA00004651"/>
    </source>
</evidence>